<reference evidence="2 3" key="1">
    <citation type="submission" date="2019-02" db="EMBL/GenBank/DDBJ databases">
        <title>Draft genome sequences of novel Actinobacteria.</title>
        <authorList>
            <person name="Sahin N."/>
            <person name="Ay H."/>
            <person name="Saygin H."/>
        </authorList>
    </citation>
    <scope>NUCLEOTIDE SEQUENCE [LARGE SCALE GENOMIC DNA]</scope>
    <source>
        <strain evidence="2 3">KC603</strain>
    </source>
</reference>
<keyword evidence="1" id="KW-1133">Transmembrane helix</keyword>
<feature type="transmembrane region" description="Helical" evidence="1">
    <location>
        <begin position="122"/>
        <end position="147"/>
    </location>
</feature>
<proteinExistence type="predicted"/>
<name>A0A4R4RTB5_9ACTN</name>
<dbReference type="EMBL" id="SMKL01000010">
    <property type="protein sequence ID" value="TDC53287.1"/>
    <property type="molecule type" value="Genomic_DNA"/>
</dbReference>
<feature type="transmembrane region" description="Helical" evidence="1">
    <location>
        <begin position="20"/>
        <end position="43"/>
    </location>
</feature>
<feature type="transmembrane region" description="Helical" evidence="1">
    <location>
        <begin position="186"/>
        <end position="208"/>
    </location>
</feature>
<keyword evidence="1" id="KW-0812">Transmembrane</keyword>
<keyword evidence="1" id="KW-0472">Membrane</keyword>
<evidence type="ECO:0000313" key="3">
    <source>
        <dbReference type="Proteomes" id="UP000295621"/>
    </source>
</evidence>
<dbReference type="Pfam" id="PF12730">
    <property type="entry name" value="ABC2_membrane_4"/>
    <property type="match status" value="1"/>
</dbReference>
<sequence>MSGTNAAIAVEIVKTTASGVVRSATIFLVAGIVALAGSLTWAAERGNEQVLAQLGGLANAEGWDRFLGVAAQVTAAGGVLGFGVVLSWMVGREFADGTVAGLFALPVSRSAVALAKLASYALWAVAVAAILVVLLAIGGVVLGLGRVDAEALDGLGRQLTLMVLSAGLAVPAAWAATLGRGLLPGIATTIGIIVVAQVLVIAGTGAWFPLAAPALWALEPDEVSSGQLALSTLVPLVVGWATLVAWRRLQLD</sequence>
<comment type="caution">
    <text evidence="2">The sequence shown here is derived from an EMBL/GenBank/DDBJ whole genome shotgun (WGS) entry which is preliminary data.</text>
</comment>
<dbReference type="AlphaFoldDB" id="A0A4R4RTB5"/>
<dbReference type="RefSeq" id="WP_131980471.1">
    <property type="nucleotide sequence ID" value="NZ_SMKL01000010.1"/>
</dbReference>
<organism evidence="2 3">
    <name type="scientific">Jiangella ureilytica</name>
    <dbReference type="NCBI Taxonomy" id="2530374"/>
    <lineage>
        <taxon>Bacteria</taxon>
        <taxon>Bacillati</taxon>
        <taxon>Actinomycetota</taxon>
        <taxon>Actinomycetes</taxon>
        <taxon>Jiangellales</taxon>
        <taxon>Jiangellaceae</taxon>
        <taxon>Jiangella</taxon>
    </lineage>
</organism>
<protein>
    <submittedName>
        <fullName evidence="2">ABC transporter permease</fullName>
    </submittedName>
</protein>
<feature type="transmembrane region" description="Helical" evidence="1">
    <location>
        <begin position="159"/>
        <end position="179"/>
    </location>
</feature>
<feature type="transmembrane region" description="Helical" evidence="1">
    <location>
        <begin position="228"/>
        <end position="246"/>
    </location>
</feature>
<accession>A0A4R4RTB5</accession>
<dbReference type="Proteomes" id="UP000295621">
    <property type="component" value="Unassembled WGS sequence"/>
</dbReference>
<evidence type="ECO:0000256" key="1">
    <source>
        <dbReference type="SAM" id="Phobius"/>
    </source>
</evidence>
<gene>
    <name evidence="2" type="ORF">E1212_06365</name>
</gene>
<evidence type="ECO:0000313" key="2">
    <source>
        <dbReference type="EMBL" id="TDC53287.1"/>
    </source>
</evidence>
<keyword evidence="3" id="KW-1185">Reference proteome</keyword>
<dbReference type="OrthoDB" id="4336274at2"/>
<feature type="transmembrane region" description="Helical" evidence="1">
    <location>
        <begin position="66"/>
        <end position="91"/>
    </location>
</feature>